<dbReference type="AlphaFoldDB" id="A0A9P4MMU5"/>
<feature type="domain" description="RRM" evidence="4">
    <location>
        <begin position="139"/>
        <end position="231"/>
    </location>
</feature>
<dbReference type="InterPro" id="IPR000504">
    <property type="entry name" value="RRM_dom"/>
</dbReference>
<keyword evidence="7" id="KW-1185">Reference proteome</keyword>
<dbReference type="Gene3D" id="3.30.70.330">
    <property type="match status" value="1"/>
</dbReference>
<dbReference type="EMBL" id="ML994382">
    <property type="protein sequence ID" value="KAF2196476.1"/>
    <property type="molecule type" value="Genomic_DNA"/>
</dbReference>
<dbReference type="InterPro" id="IPR052768">
    <property type="entry name" value="RBM25"/>
</dbReference>
<gene>
    <name evidence="6" type="ORF">GQ43DRAFT_255475</name>
</gene>
<dbReference type="InterPro" id="IPR034268">
    <property type="entry name" value="RBM25_RRM"/>
</dbReference>
<comment type="caution">
    <text evidence="6">The sequence shown here is derived from an EMBL/GenBank/DDBJ whole genome shotgun (WGS) entry which is preliminary data.</text>
</comment>
<proteinExistence type="predicted"/>
<evidence type="ECO:0000259" key="5">
    <source>
        <dbReference type="PROSITE" id="PS51025"/>
    </source>
</evidence>
<dbReference type="SUPFAM" id="SSF101233">
    <property type="entry name" value="PWI domain"/>
    <property type="match status" value="1"/>
</dbReference>
<feature type="compositionally biased region" description="Basic and acidic residues" evidence="3">
    <location>
        <begin position="111"/>
        <end position="122"/>
    </location>
</feature>
<feature type="region of interest" description="Disordered" evidence="3">
    <location>
        <begin position="211"/>
        <end position="259"/>
    </location>
</feature>
<organism evidence="6 7">
    <name type="scientific">Delitschia confertaspora ATCC 74209</name>
    <dbReference type="NCBI Taxonomy" id="1513339"/>
    <lineage>
        <taxon>Eukaryota</taxon>
        <taxon>Fungi</taxon>
        <taxon>Dikarya</taxon>
        <taxon>Ascomycota</taxon>
        <taxon>Pezizomycotina</taxon>
        <taxon>Dothideomycetes</taxon>
        <taxon>Pleosporomycetidae</taxon>
        <taxon>Pleosporales</taxon>
        <taxon>Delitschiaceae</taxon>
        <taxon>Delitschia</taxon>
    </lineage>
</organism>
<name>A0A9P4MMU5_9PLEO</name>
<feature type="compositionally biased region" description="Low complexity" evidence="3">
    <location>
        <begin position="41"/>
        <end position="54"/>
    </location>
</feature>
<protein>
    <recommendedName>
        <fullName evidence="8">PWI domain-containing protein</fullName>
    </recommendedName>
</protein>
<evidence type="ECO:0000256" key="3">
    <source>
        <dbReference type="SAM" id="MobiDB-lite"/>
    </source>
</evidence>
<evidence type="ECO:0000256" key="2">
    <source>
        <dbReference type="PROSITE-ProRule" id="PRU00176"/>
    </source>
</evidence>
<dbReference type="Pfam" id="PF01480">
    <property type="entry name" value="PWI"/>
    <property type="match status" value="1"/>
</dbReference>
<dbReference type="Proteomes" id="UP000799536">
    <property type="component" value="Unassembled WGS sequence"/>
</dbReference>
<dbReference type="PROSITE" id="PS51025">
    <property type="entry name" value="PWI"/>
    <property type="match status" value="1"/>
</dbReference>
<keyword evidence="1" id="KW-0507">mRNA processing</keyword>
<keyword evidence="2" id="KW-0694">RNA-binding</keyword>
<feature type="compositionally biased region" description="Basic and acidic residues" evidence="3">
    <location>
        <begin position="215"/>
        <end position="255"/>
    </location>
</feature>
<dbReference type="GO" id="GO:0005681">
    <property type="term" value="C:spliceosomal complex"/>
    <property type="evidence" value="ECO:0007669"/>
    <property type="project" value="TreeGrafter"/>
</dbReference>
<dbReference type="InterPro" id="IPR035979">
    <property type="entry name" value="RBD_domain_sf"/>
</dbReference>
<evidence type="ECO:0000313" key="6">
    <source>
        <dbReference type="EMBL" id="KAF2196476.1"/>
    </source>
</evidence>
<dbReference type="InterPro" id="IPR012677">
    <property type="entry name" value="Nucleotide-bd_a/b_plait_sf"/>
</dbReference>
<evidence type="ECO:0000256" key="1">
    <source>
        <dbReference type="ARBA" id="ARBA00022664"/>
    </source>
</evidence>
<feature type="compositionally biased region" description="Pro residues" evidence="3">
    <location>
        <begin position="27"/>
        <end position="40"/>
    </location>
</feature>
<feature type="compositionally biased region" description="Acidic residues" evidence="3">
    <location>
        <begin position="463"/>
        <end position="472"/>
    </location>
</feature>
<feature type="compositionally biased region" description="Polar residues" evidence="3">
    <location>
        <begin position="391"/>
        <end position="405"/>
    </location>
</feature>
<evidence type="ECO:0000259" key="4">
    <source>
        <dbReference type="PROSITE" id="PS50102"/>
    </source>
</evidence>
<feature type="region of interest" description="Disordered" evidence="3">
    <location>
        <begin position="1"/>
        <end position="125"/>
    </location>
</feature>
<dbReference type="GO" id="GO:0006397">
    <property type="term" value="P:mRNA processing"/>
    <property type="evidence" value="ECO:0007669"/>
    <property type="project" value="UniProtKB-KW"/>
</dbReference>
<evidence type="ECO:0000313" key="7">
    <source>
        <dbReference type="Proteomes" id="UP000799536"/>
    </source>
</evidence>
<dbReference type="GO" id="GO:0003729">
    <property type="term" value="F:mRNA binding"/>
    <property type="evidence" value="ECO:0007669"/>
    <property type="project" value="TreeGrafter"/>
</dbReference>
<feature type="region of interest" description="Disordered" evidence="3">
    <location>
        <begin position="563"/>
        <end position="588"/>
    </location>
</feature>
<feature type="compositionally biased region" description="Basic and acidic residues" evidence="3">
    <location>
        <begin position="367"/>
        <end position="390"/>
    </location>
</feature>
<dbReference type="OrthoDB" id="6275295at2759"/>
<dbReference type="PANTHER" id="PTHR18806:SF4">
    <property type="entry name" value="RNA-BINDING PROTEIN 25"/>
    <property type="match status" value="1"/>
</dbReference>
<reference evidence="6" key="1">
    <citation type="journal article" date="2020" name="Stud. Mycol.">
        <title>101 Dothideomycetes genomes: a test case for predicting lifestyles and emergence of pathogens.</title>
        <authorList>
            <person name="Haridas S."/>
            <person name="Albert R."/>
            <person name="Binder M."/>
            <person name="Bloem J."/>
            <person name="Labutti K."/>
            <person name="Salamov A."/>
            <person name="Andreopoulos B."/>
            <person name="Baker S."/>
            <person name="Barry K."/>
            <person name="Bills G."/>
            <person name="Bluhm B."/>
            <person name="Cannon C."/>
            <person name="Castanera R."/>
            <person name="Culley D."/>
            <person name="Daum C."/>
            <person name="Ezra D."/>
            <person name="Gonzalez J."/>
            <person name="Henrissat B."/>
            <person name="Kuo A."/>
            <person name="Liang C."/>
            <person name="Lipzen A."/>
            <person name="Lutzoni F."/>
            <person name="Magnuson J."/>
            <person name="Mondo S."/>
            <person name="Nolan M."/>
            <person name="Ohm R."/>
            <person name="Pangilinan J."/>
            <person name="Park H.-J."/>
            <person name="Ramirez L."/>
            <person name="Alfaro M."/>
            <person name="Sun H."/>
            <person name="Tritt A."/>
            <person name="Yoshinaga Y."/>
            <person name="Zwiers L.-H."/>
            <person name="Turgeon B."/>
            <person name="Goodwin S."/>
            <person name="Spatafora J."/>
            <person name="Crous P."/>
            <person name="Grigoriev I."/>
        </authorList>
    </citation>
    <scope>NUCLEOTIDE SEQUENCE</scope>
    <source>
        <strain evidence="6">ATCC 74209</strain>
    </source>
</reference>
<dbReference type="Pfam" id="PF00076">
    <property type="entry name" value="RRM_1"/>
    <property type="match status" value="1"/>
</dbReference>
<feature type="region of interest" description="Disordered" evidence="3">
    <location>
        <begin position="367"/>
        <end position="540"/>
    </location>
</feature>
<sequence length="792" mass="88241">MYNYPPPGQYGRAPGYSGAPPGVAPGMGPPPGMGAPPTPVAAPGVAPPARLQGPPQLPGRPGGLPNFQTPNLPPNINFSAPVIRLTDAVQGARRESGQDSGNQRRGLGMGHDNRGGDSRQQGREANQVLIPPTKEEIARTIYIGNITEGVGDDEGVERILRSVGNLRKWVRVTDANNKPCKFGFAEYEDAESLETAAEVLKGVQVPVEKPGTVATEEKAEDSEVKAEVKDEPDVKMEEQHEEKEAKEKGTEEGELKTSTLLVSVDEASLRYADEWKARRQEDEAAAQFRIDSAKETLNSVLASLRNPQALAMRDHDGDSAMQEYRDPQALNAEVITIPLSADDELSDIPAAQRETVAAEIAAFRDRSNRRDLERLRREEEMEARERERNGLRTTRLASPPLTDNTGRFGGSANAIPLGPRGRGVQGAPSGPKGFKGAQIPQDYQDGVNFVNGGTTGTSWTPREDEDDSASDSELERRHKDRRQKELDKAFADAERTWLKREKNRGTALQREDQRQKEEDAQFQQRKEQMAQQLKEYDDDVEAEKKADDYYRDHTLWARNRTASRTVEAAQDHADRQAESRELAMEERKRAEARGMADTFLEQQAEELSSRLPAQAAPAPVEPTRFKMSLGAAAQKVQAAAQPRRTAAEVEFLLEDEDVTETAQKRKFVPIKFDPTAEYPEEDREAAQKQLANDIPTSTEDLFKWDVAWDFVDESIINDHLKGFVENKIVEFLGVQEEMLVDVVIEHLRNRKGPQELIGELEGALDEEAENLVKRLWRMLIFYSESEKRGISK</sequence>
<accession>A0A9P4MMU5</accession>
<dbReference type="SMART" id="SM00360">
    <property type="entry name" value="RRM"/>
    <property type="match status" value="1"/>
</dbReference>
<dbReference type="InterPro" id="IPR036483">
    <property type="entry name" value="PWI_dom_sf"/>
</dbReference>
<feature type="compositionally biased region" description="Polar residues" evidence="3">
    <location>
        <begin position="66"/>
        <end position="78"/>
    </location>
</feature>
<dbReference type="Gene3D" id="1.20.1390.10">
    <property type="entry name" value="PWI domain"/>
    <property type="match status" value="1"/>
</dbReference>
<dbReference type="PROSITE" id="PS50102">
    <property type="entry name" value="RRM"/>
    <property type="match status" value="1"/>
</dbReference>
<dbReference type="SMART" id="SM00311">
    <property type="entry name" value="PWI"/>
    <property type="match status" value="1"/>
</dbReference>
<feature type="domain" description="PWI" evidence="5">
    <location>
        <begin position="699"/>
        <end position="792"/>
    </location>
</feature>
<dbReference type="CDD" id="cd12446">
    <property type="entry name" value="RRM_RBM25"/>
    <property type="match status" value="1"/>
</dbReference>
<feature type="compositionally biased region" description="Basic and acidic residues" evidence="3">
    <location>
        <begin position="473"/>
        <end position="528"/>
    </location>
</feature>
<dbReference type="SUPFAM" id="SSF54928">
    <property type="entry name" value="RNA-binding domain, RBD"/>
    <property type="match status" value="1"/>
</dbReference>
<feature type="compositionally biased region" description="Basic and acidic residues" evidence="3">
    <location>
        <begin position="569"/>
        <end position="588"/>
    </location>
</feature>
<dbReference type="InterPro" id="IPR002483">
    <property type="entry name" value="PWI_dom"/>
</dbReference>
<dbReference type="PANTHER" id="PTHR18806">
    <property type="entry name" value="RBM25 PROTEIN"/>
    <property type="match status" value="1"/>
</dbReference>
<evidence type="ECO:0008006" key="8">
    <source>
        <dbReference type="Google" id="ProtNLM"/>
    </source>
</evidence>